<dbReference type="PANTHER" id="PTHR44757">
    <property type="entry name" value="DIGUANYLATE CYCLASE DGCP"/>
    <property type="match status" value="1"/>
</dbReference>
<dbReference type="EMBL" id="SLZR01000004">
    <property type="protein sequence ID" value="TCS42061.1"/>
    <property type="molecule type" value="Genomic_DNA"/>
</dbReference>
<comment type="caution">
    <text evidence="10">The sequence shown here is derived from an EMBL/GenBank/DDBJ whole genome shotgun (WGS) entry which is preliminary data.</text>
</comment>
<dbReference type="PROSITE" id="PS50883">
    <property type="entry name" value="EAL"/>
    <property type="match status" value="1"/>
</dbReference>
<sequence>MLRDKSAIPQFSKRLSVRAIVAGILITLVTSGLVTVFQVISSINSNSKLLSSEILARVETYRSDVTYALIEGDAAAGIEVLKNISAPPFVIRAGLYHNDDQTLAETAKPASFRNRNFTGIADLVNNPIRELTLAVTEQDQVLGYLKLELDVRFRLERISSSIVHGMYLLLGQGVLISCVLAYFYLRYLIKPINEVARQIKESPITGNTQTLIGEKHLSRDDEIGILVREANRFIRLINETSSEKESALAAADQSYKSIADLLESLPHFINVKDTSGRLMLANKSFLKALKLNPETYIGADEDDFMTLIPEATRKMVKEADEDALALEIPVVLPEVEWKHADGSYMALEVRKIAISYRGQKAILSVAMDVTERKEHQARVQYLAYHDSLTGLPNRHLFLDRLDQALLRAERSGLYGALIFFDLDNFKNYNDTRGHLFGDEILANIASRLKETVRSQDTVARLGGDEFVVCMTELSEDEQTAKTLGGELAERIVSNLRKPLMIENFEVNISASLGIAYFNSYGLNASELLQHADMAMYKAKDSGRNKVIVFEDKMADAANRLRQLKADCKQALAEEQFFLVFQPQINSETKQIIGAEALIRWRHPERGVISPGEFIPLLEEAGLMTKVGQWVLKKSIETTADWHNQNLVHDGFKISINVSPQQFRQSGFADEVQSIIHDYSLEAQLINLEITESMIIDDIAHTASSMNDLRNIGINFSIDDFGTGYSNLNYLKQLPLDVIKVDQSFIRDLLNDQNSIAIVHTILTMAKQLKLTTIAEGVETNEQLLELKKMGCHVYQGYLYSPPVEAERFQQLLTD</sequence>
<dbReference type="GO" id="GO:0071732">
    <property type="term" value="P:cellular response to nitric oxide"/>
    <property type="evidence" value="ECO:0007669"/>
    <property type="project" value="UniProtKB-ARBA"/>
</dbReference>
<feature type="domain" description="PAS" evidence="7">
    <location>
        <begin position="254"/>
        <end position="327"/>
    </location>
</feature>
<dbReference type="PANTHER" id="PTHR44757:SF2">
    <property type="entry name" value="BIOFILM ARCHITECTURE MAINTENANCE PROTEIN MBAA"/>
    <property type="match status" value="1"/>
</dbReference>
<dbReference type="Gene3D" id="3.20.20.450">
    <property type="entry name" value="EAL domain"/>
    <property type="match status" value="1"/>
</dbReference>
<dbReference type="Proteomes" id="UP000295793">
    <property type="component" value="Unassembled WGS sequence"/>
</dbReference>
<dbReference type="SMART" id="SM00267">
    <property type="entry name" value="GGDEF"/>
    <property type="match status" value="1"/>
</dbReference>
<keyword evidence="11" id="KW-1185">Reference proteome</keyword>
<dbReference type="InterPro" id="IPR035965">
    <property type="entry name" value="PAS-like_dom_sf"/>
</dbReference>
<evidence type="ECO:0000313" key="11">
    <source>
        <dbReference type="Proteomes" id="UP000295793"/>
    </source>
</evidence>
<proteinExistence type="predicted"/>
<dbReference type="NCBIfam" id="TIGR00254">
    <property type="entry name" value="GGDEF"/>
    <property type="match status" value="1"/>
</dbReference>
<dbReference type="OrthoDB" id="8416215at2"/>
<dbReference type="AlphaFoldDB" id="A0A4R3I8B3"/>
<gene>
    <name evidence="10" type="ORF">BCF53_104166</name>
</gene>
<dbReference type="PROSITE" id="PS50887">
    <property type="entry name" value="GGDEF"/>
    <property type="match status" value="1"/>
</dbReference>
<accession>A0A4R3I8B3</accession>
<dbReference type="GO" id="GO:0071111">
    <property type="term" value="F:cyclic-guanylate-specific phosphodiesterase activity"/>
    <property type="evidence" value="ECO:0007669"/>
    <property type="project" value="UniProtKB-EC"/>
</dbReference>
<protein>
    <recommendedName>
        <fullName evidence="2">cyclic-guanylate-specific phosphodiesterase</fullName>
        <ecNumber evidence="2">3.1.4.52</ecNumber>
    </recommendedName>
</protein>
<dbReference type="EC" id="3.1.4.52" evidence="2"/>
<dbReference type="InterPro" id="IPR029787">
    <property type="entry name" value="Nucleotide_cyclase"/>
</dbReference>
<comment type="catalytic activity">
    <reaction evidence="4">
        <text>3',3'-c-di-GMP + H2O = 5'-phosphoguanylyl(3'-&gt;5')guanosine + H(+)</text>
        <dbReference type="Rhea" id="RHEA:24902"/>
        <dbReference type="ChEBI" id="CHEBI:15377"/>
        <dbReference type="ChEBI" id="CHEBI:15378"/>
        <dbReference type="ChEBI" id="CHEBI:58754"/>
        <dbReference type="ChEBI" id="CHEBI:58805"/>
        <dbReference type="EC" id="3.1.4.52"/>
    </reaction>
    <physiologicalReaction direction="left-to-right" evidence="4">
        <dbReference type="Rhea" id="RHEA:24903"/>
    </physiologicalReaction>
</comment>
<keyword evidence="6" id="KW-1133">Transmembrane helix</keyword>
<dbReference type="PROSITE" id="PS50112">
    <property type="entry name" value="PAS"/>
    <property type="match status" value="1"/>
</dbReference>
<name>A0A4R3I8B3_9GAMM</name>
<dbReference type="InterPro" id="IPR000014">
    <property type="entry name" value="PAS"/>
</dbReference>
<dbReference type="Gene3D" id="3.30.450.20">
    <property type="entry name" value="PAS domain"/>
    <property type="match status" value="1"/>
</dbReference>
<dbReference type="Gene3D" id="6.10.340.10">
    <property type="match status" value="1"/>
</dbReference>
<evidence type="ECO:0000256" key="2">
    <source>
        <dbReference type="ARBA" id="ARBA00012282"/>
    </source>
</evidence>
<evidence type="ECO:0000259" key="7">
    <source>
        <dbReference type="PROSITE" id="PS50112"/>
    </source>
</evidence>
<dbReference type="InterPro" id="IPR052155">
    <property type="entry name" value="Biofilm_reg_signaling"/>
</dbReference>
<evidence type="ECO:0000259" key="9">
    <source>
        <dbReference type="PROSITE" id="PS50887"/>
    </source>
</evidence>
<dbReference type="InterPro" id="IPR000160">
    <property type="entry name" value="GGDEF_dom"/>
</dbReference>
<dbReference type="Pfam" id="PF00990">
    <property type="entry name" value="GGDEF"/>
    <property type="match status" value="1"/>
</dbReference>
<evidence type="ECO:0000256" key="4">
    <source>
        <dbReference type="ARBA" id="ARBA00051114"/>
    </source>
</evidence>
<dbReference type="Gene3D" id="3.30.70.270">
    <property type="match status" value="1"/>
</dbReference>
<dbReference type="SMART" id="SM00052">
    <property type="entry name" value="EAL"/>
    <property type="match status" value="1"/>
</dbReference>
<evidence type="ECO:0000256" key="1">
    <source>
        <dbReference type="ARBA" id="ARBA00001946"/>
    </source>
</evidence>
<reference evidence="10 11" key="1">
    <citation type="submission" date="2019-03" db="EMBL/GenBank/DDBJ databases">
        <title>Genomic Encyclopedia of Archaeal and Bacterial Type Strains, Phase II (KMG-II): from individual species to whole genera.</title>
        <authorList>
            <person name="Goeker M."/>
        </authorList>
    </citation>
    <scope>NUCLEOTIDE SEQUENCE [LARGE SCALE GENOMIC DNA]</scope>
    <source>
        <strain evidence="10 11">DSM 15388</strain>
    </source>
</reference>
<keyword evidence="6" id="KW-0812">Transmembrane</keyword>
<keyword evidence="6" id="KW-0472">Membrane</keyword>
<comment type="cofactor">
    <cofactor evidence="1">
        <name>Mg(2+)</name>
        <dbReference type="ChEBI" id="CHEBI:18420"/>
    </cofactor>
</comment>
<evidence type="ECO:0000256" key="3">
    <source>
        <dbReference type="ARBA" id="ARBA00022636"/>
    </source>
</evidence>
<dbReference type="RefSeq" id="WP_132700852.1">
    <property type="nucleotide sequence ID" value="NZ_SLZR01000004.1"/>
</dbReference>
<dbReference type="NCBIfam" id="TIGR00229">
    <property type="entry name" value="sensory_box"/>
    <property type="match status" value="1"/>
</dbReference>
<evidence type="ECO:0000313" key="10">
    <source>
        <dbReference type="EMBL" id="TCS42061.1"/>
    </source>
</evidence>
<dbReference type="InterPro" id="IPR043128">
    <property type="entry name" value="Rev_trsase/Diguanyl_cyclase"/>
</dbReference>
<dbReference type="CDD" id="cd01948">
    <property type="entry name" value="EAL"/>
    <property type="match status" value="1"/>
</dbReference>
<dbReference type="InterPro" id="IPR013656">
    <property type="entry name" value="PAS_4"/>
</dbReference>
<dbReference type="FunFam" id="3.20.20.450:FF:000001">
    <property type="entry name" value="Cyclic di-GMP phosphodiesterase yahA"/>
    <property type="match status" value="1"/>
</dbReference>
<evidence type="ECO:0000256" key="6">
    <source>
        <dbReference type="SAM" id="Phobius"/>
    </source>
</evidence>
<keyword evidence="3" id="KW-0973">c-di-GMP</keyword>
<dbReference type="FunFam" id="3.30.70.270:FF:000001">
    <property type="entry name" value="Diguanylate cyclase domain protein"/>
    <property type="match status" value="1"/>
</dbReference>
<feature type="domain" description="GGDEF" evidence="9">
    <location>
        <begin position="413"/>
        <end position="551"/>
    </location>
</feature>
<dbReference type="SUPFAM" id="SSF55785">
    <property type="entry name" value="PYP-like sensor domain (PAS domain)"/>
    <property type="match status" value="1"/>
</dbReference>
<feature type="coiled-coil region" evidence="5">
    <location>
        <begin position="546"/>
        <end position="573"/>
    </location>
</feature>
<dbReference type="Pfam" id="PF08448">
    <property type="entry name" value="PAS_4"/>
    <property type="match status" value="1"/>
</dbReference>
<evidence type="ECO:0000259" key="8">
    <source>
        <dbReference type="PROSITE" id="PS50883"/>
    </source>
</evidence>
<dbReference type="SUPFAM" id="SSF141868">
    <property type="entry name" value="EAL domain-like"/>
    <property type="match status" value="1"/>
</dbReference>
<evidence type="ECO:0000256" key="5">
    <source>
        <dbReference type="SAM" id="Coils"/>
    </source>
</evidence>
<feature type="transmembrane region" description="Helical" evidence="6">
    <location>
        <begin position="162"/>
        <end position="185"/>
    </location>
</feature>
<feature type="transmembrane region" description="Helical" evidence="6">
    <location>
        <begin position="20"/>
        <end position="40"/>
    </location>
</feature>
<dbReference type="InterPro" id="IPR001633">
    <property type="entry name" value="EAL_dom"/>
</dbReference>
<keyword evidence="5" id="KW-0175">Coiled coil</keyword>
<dbReference type="CDD" id="cd01949">
    <property type="entry name" value="GGDEF"/>
    <property type="match status" value="1"/>
</dbReference>
<organism evidence="10 11">
    <name type="scientific">Reinekea marinisedimentorum</name>
    <dbReference type="NCBI Taxonomy" id="230495"/>
    <lineage>
        <taxon>Bacteria</taxon>
        <taxon>Pseudomonadati</taxon>
        <taxon>Pseudomonadota</taxon>
        <taxon>Gammaproteobacteria</taxon>
        <taxon>Oceanospirillales</taxon>
        <taxon>Saccharospirillaceae</taxon>
        <taxon>Reinekea</taxon>
    </lineage>
</organism>
<dbReference type="SUPFAM" id="SSF55073">
    <property type="entry name" value="Nucleotide cyclase"/>
    <property type="match status" value="1"/>
</dbReference>
<dbReference type="InterPro" id="IPR035919">
    <property type="entry name" value="EAL_sf"/>
</dbReference>
<feature type="domain" description="EAL" evidence="8">
    <location>
        <begin position="560"/>
        <end position="814"/>
    </location>
</feature>
<dbReference type="Pfam" id="PF00563">
    <property type="entry name" value="EAL"/>
    <property type="match status" value="1"/>
</dbReference>